<dbReference type="AlphaFoldDB" id="A0A173W307"/>
<dbReference type="STRING" id="166486.ERS852572_03943"/>
<evidence type="ECO:0000313" key="2">
    <source>
        <dbReference type="Proteomes" id="UP000095350"/>
    </source>
</evidence>
<evidence type="ECO:0000313" key="1">
    <source>
        <dbReference type="EMBL" id="CUN32598.1"/>
    </source>
</evidence>
<dbReference type="RefSeq" id="WP_006859729.1">
    <property type="nucleotide sequence ID" value="NZ_CABIYH010000069.1"/>
</dbReference>
<gene>
    <name evidence="1" type="ORF">ERS852572_03943</name>
</gene>
<reference evidence="1 2" key="1">
    <citation type="submission" date="2015-09" db="EMBL/GenBank/DDBJ databases">
        <authorList>
            <consortium name="Pathogen Informatics"/>
        </authorList>
    </citation>
    <scope>NUCLEOTIDE SEQUENCE [LARGE SCALE GENOMIC DNA]</scope>
    <source>
        <strain evidence="1 2">2789STDY5834960</strain>
    </source>
</reference>
<name>A0A173W307_9FIRM</name>
<dbReference type="EMBL" id="CYXZ01000069">
    <property type="protein sequence ID" value="CUN32598.1"/>
    <property type="molecule type" value="Genomic_DNA"/>
</dbReference>
<protein>
    <recommendedName>
        <fullName evidence="3">Transposase IS701-like DDE domain-containing protein</fullName>
    </recommendedName>
</protein>
<proteinExistence type="predicted"/>
<dbReference type="GeneID" id="61433991"/>
<accession>A0A173W307</accession>
<dbReference type="Proteomes" id="UP000095350">
    <property type="component" value="Unassembled WGS sequence"/>
</dbReference>
<sequence>MNKSITQATQNDKQISKSIKRFFTRFHISSALKTANAYKRKDTPVTEIFQYMFLLIFSNRSMYMSLLTGKNTPDFAKDIVYRFMKMVQINWMRFTTILASRIINNAILSLDSEDRANVLIIDDSMFERNRSKKVIL</sequence>
<dbReference type="PaxDb" id="166486-ERS852572_03943"/>
<organism evidence="1 2">
    <name type="scientific">Roseburia intestinalis</name>
    <dbReference type="NCBI Taxonomy" id="166486"/>
    <lineage>
        <taxon>Bacteria</taxon>
        <taxon>Bacillati</taxon>
        <taxon>Bacillota</taxon>
        <taxon>Clostridia</taxon>
        <taxon>Lachnospirales</taxon>
        <taxon>Lachnospiraceae</taxon>
        <taxon>Roseburia</taxon>
    </lineage>
</organism>
<evidence type="ECO:0008006" key="3">
    <source>
        <dbReference type="Google" id="ProtNLM"/>
    </source>
</evidence>